<accession>A0A6J5MNL4</accession>
<gene>
    <name evidence="1" type="ORF">UFOVP516_9</name>
</gene>
<evidence type="ECO:0000313" key="1">
    <source>
        <dbReference type="EMBL" id="CAB4147033.1"/>
    </source>
</evidence>
<protein>
    <submittedName>
        <fullName evidence="1">Uncharacterized protein</fullName>
    </submittedName>
</protein>
<organism evidence="1">
    <name type="scientific">uncultured Caudovirales phage</name>
    <dbReference type="NCBI Taxonomy" id="2100421"/>
    <lineage>
        <taxon>Viruses</taxon>
        <taxon>Duplodnaviria</taxon>
        <taxon>Heunggongvirae</taxon>
        <taxon>Uroviricota</taxon>
        <taxon>Caudoviricetes</taxon>
        <taxon>Peduoviridae</taxon>
        <taxon>Maltschvirus</taxon>
        <taxon>Maltschvirus maltsch</taxon>
    </lineage>
</organism>
<name>A0A6J5MNL4_9CAUD</name>
<dbReference type="EMBL" id="LR796480">
    <property type="protein sequence ID" value="CAB4147033.1"/>
    <property type="molecule type" value="Genomic_DNA"/>
</dbReference>
<sequence>MSQQIINVGATANDGTGDTLRLSQQKANLNFTELYGSKLDSVVAGTNVTIDNTDPLNPIISSTGGGGSQTLADTLVLGNTTAGENISISSGDAIILDNGSLLKKGTIDAGYGGSKGISQICAVGYELKWEAGRLYVMGDGGTTIREVSHNFTTTPAATDDVAKGFIVGSRWILDNGDLYICTDNTSTAAVWVLQPNIPTKTSDLINDGDDGISHFISLNDLPSNVILYPTNVASDISTYYKIVSSITDPSYNTTAVDISTGSITTTSQLISSLATPANIIVGNPGVFNITTIGNIRRTSGSGTASFYFKVYKRTSAGTETLITTSDNTIPVLDSGTYVEFSATALWNYGIFLSTDRIVLKFYANRIAGGSNPTYEFQFGGTTPVRSLLPIPLSVVPVLKIDDLQDVTITSVADNDLLIYESSTSLWKNKTITAAMLPSAIDAAKIDGGNVSNTEFSYLDGVTSAIQTQIDTKAPIAPRVQTVASSATVTPTSANDLVVITAQAVGLTIANPTGTMVQGQALMIRIKDNGTARSIAYGTNYRALGITLPTTTVISKTTYLGCIWNATDTKFDIVGLNQEV</sequence>
<reference evidence="1" key="1">
    <citation type="submission" date="2020-04" db="EMBL/GenBank/DDBJ databases">
        <authorList>
            <person name="Chiriac C."/>
            <person name="Salcher M."/>
            <person name="Ghai R."/>
            <person name="Kavagutti S V."/>
        </authorList>
    </citation>
    <scope>NUCLEOTIDE SEQUENCE</scope>
</reference>
<dbReference type="SUPFAM" id="SSF50017">
    <property type="entry name" value="gp9"/>
    <property type="match status" value="1"/>
</dbReference>
<proteinExistence type="predicted"/>
<dbReference type="InterPro" id="IPR036240">
    <property type="entry name" value="Gp9-like_sf"/>
</dbReference>